<dbReference type="EMBL" id="BLLI01000070">
    <property type="protein sequence ID" value="GFH43259.1"/>
    <property type="molecule type" value="Genomic_DNA"/>
</dbReference>
<name>A0A6A0BCX5_9LACT</name>
<evidence type="ECO:0000259" key="9">
    <source>
        <dbReference type="PROSITE" id="PS51330"/>
    </source>
</evidence>
<dbReference type="InterPro" id="IPR017925">
    <property type="entry name" value="DHFR_CS"/>
</dbReference>
<evidence type="ECO:0000313" key="11">
    <source>
        <dbReference type="Proteomes" id="UP000480303"/>
    </source>
</evidence>
<sequence length="170" mass="19458">MVAAIWAEDEEGVIGVNGTLPWSLPGELQHFKETTYGQAILMGRKTFDGMKRRALPGRLTIVLTRDSDYQVDSENVQVFRSRKEVLDWYQTQDKATARDLFVIGGAEMFTLFDGCFERLYRTIVHGRFDGDTSFPENFKLNDFCEISSVTHASDEKNNYGFTVKTYESKK</sequence>
<dbReference type="PRINTS" id="PR00070">
    <property type="entry name" value="DHFR"/>
</dbReference>
<dbReference type="CDD" id="cd00209">
    <property type="entry name" value="DHFR"/>
    <property type="match status" value="1"/>
</dbReference>
<comment type="caution">
    <text evidence="10">The sequence shown here is derived from an EMBL/GenBank/DDBJ whole genome shotgun (WGS) entry which is preliminary data.</text>
</comment>
<protein>
    <recommendedName>
        <fullName evidence="3 7">Dihydrofolate reductase</fullName>
        <ecNumber evidence="3 7">1.5.1.3</ecNumber>
    </recommendedName>
</protein>
<dbReference type="PROSITE" id="PS00075">
    <property type="entry name" value="DHFR_1"/>
    <property type="match status" value="1"/>
</dbReference>
<gene>
    <name evidence="10" type="primary">folA</name>
    <name evidence="10" type="ORF">Hs30E_18100</name>
</gene>
<keyword evidence="6 7" id="KW-0560">Oxidoreductase</keyword>
<comment type="catalytic activity">
    <reaction evidence="7">
        <text>(6S)-5,6,7,8-tetrahydrofolate + NADP(+) = 7,8-dihydrofolate + NADPH + H(+)</text>
        <dbReference type="Rhea" id="RHEA:15009"/>
        <dbReference type="ChEBI" id="CHEBI:15378"/>
        <dbReference type="ChEBI" id="CHEBI:57451"/>
        <dbReference type="ChEBI" id="CHEBI:57453"/>
        <dbReference type="ChEBI" id="CHEBI:57783"/>
        <dbReference type="ChEBI" id="CHEBI:58349"/>
        <dbReference type="EC" id="1.5.1.3"/>
    </reaction>
</comment>
<dbReference type="EC" id="1.5.1.3" evidence="3 7"/>
<dbReference type="AlphaFoldDB" id="A0A6A0BCX5"/>
<keyword evidence="11" id="KW-1185">Reference proteome</keyword>
<proteinExistence type="inferred from homology"/>
<dbReference type="PANTHER" id="PTHR48069">
    <property type="entry name" value="DIHYDROFOLATE REDUCTASE"/>
    <property type="match status" value="1"/>
</dbReference>
<dbReference type="Gene3D" id="3.40.430.10">
    <property type="entry name" value="Dihydrofolate Reductase, subunit A"/>
    <property type="match status" value="1"/>
</dbReference>
<dbReference type="InterPro" id="IPR012259">
    <property type="entry name" value="DHFR"/>
</dbReference>
<dbReference type="GO" id="GO:0050661">
    <property type="term" value="F:NADP binding"/>
    <property type="evidence" value="ECO:0007669"/>
    <property type="project" value="InterPro"/>
</dbReference>
<comment type="pathway">
    <text evidence="1 7">Cofactor biosynthesis; tetrahydrofolate biosynthesis; 5,6,7,8-tetrahydrofolate from 7,8-dihydrofolate: step 1/1.</text>
</comment>
<dbReference type="PANTHER" id="PTHR48069:SF3">
    <property type="entry name" value="DIHYDROFOLATE REDUCTASE"/>
    <property type="match status" value="1"/>
</dbReference>
<reference evidence="10 11" key="1">
    <citation type="submission" date="2020-02" db="EMBL/GenBank/DDBJ databases">
        <title>Draft genome sequence of Lactococcus sp. Hs30E4-3.</title>
        <authorList>
            <person name="Noda S."/>
            <person name="Yuki M."/>
            <person name="Ohkuma M."/>
        </authorList>
    </citation>
    <scope>NUCLEOTIDE SEQUENCE [LARGE SCALE GENOMIC DNA]</scope>
    <source>
        <strain evidence="10 11">Hs30E4-3</strain>
    </source>
</reference>
<dbReference type="PIRSF" id="PIRSF000194">
    <property type="entry name" value="DHFR"/>
    <property type="match status" value="1"/>
</dbReference>
<dbReference type="GO" id="GO:0046655">
    <property type="term" value="P:folic acid metabolic process"/>
    <property type="evidence" value="ECO:0007669"/>
    <property type="project" value="TreeGrafter"/>
</dbReference>
<evidence type="ECO:0000256" key="6">
    <source>
        <dbReference type="ARBA" id="ARBA00023002"/>
    </source>
</evidence>
<keyword evidence="4 7" id="KW-0554">One-carbon metabolism</keyword>
<evidence type="ECO:0000256" key="8">
    <source>
        <dbReference type="RuleBase" id="RU004474"/>
    </source>
</evidence>
<dbReference type="GO" id="GO:0046452">
    <property type="term" value="P:dihydrofolate metabolic process"/>
    <property type="evidence" value="ECO:0007669"/>
    <property type="project" value="TreeGrafter"/>
</dbReference>
<dbReference type="GO" id="GO:0005829">
    <property type="term" value="C:cytosol"/>
    <property type="evidence" value="ECO:0007669"/>
    <property type="project" value="TreeGrafter"/>
</dbReference>
<organism evidence="10 11">
    <name type="scientific">Pseudolactococcus hodotermopsidis</name>
    <dbReference type="NCBI Taxonomy" id="2709157"/>
    <lineage>
        <taxon>Bacteria</taxon>
        <taxon>Bacillati</taxon>
        <taxon>Bacillota</taxon>
        <taxon>Bacilli</taxon>
        <taxon>Lactobacillales</taxon>
        <taxon>Streptococcaceae</taxon>
        <taxon>Pseudolactococcus</taxon>
    </lineage>
</organism>
<evidence type="ECO:0000313" key="10">
    <source>
        <dbReference type="EMBL" id="GFH43259.1"/>
    </source>
</evidence>
<evidence type="ECO:0000256" key="1">
    <source>
        <dbReference type="ARBA" id="ARBA00004903"/>
    </source>
</evidence>
<dbReference type="InterPro" id="IPR024072">
    <property type="entry name" value="DHFR-like_dom_sf"/>
</dbReference>
<evidence type="ECO:0000256" key="4">
    <source>
        <dbReference type="ARBA" id="ARBA00022563"/>
    </source>
</evidence>
<dbReference type="GO" id="GO:0004146">
    <property type="term" value="F:dihydrofolate reductase activity"/>
    <property type="evidence" value="ECO:0007669"/>
    <property type="project" value="UniProtKB-EC"/>
</dbReference>
<dbReference type="GO" id="GO:0046654">
    <property type="term" value="P:tetrahydrofolate biosynthetic process"/>
    <property type="evidence" value="ECO:0007669"/>
    <property type="project" value="UniProtKB-UniPathway"/>
</dbReference>
<evidence type="ECO:0000256" key="2">
    <source>
        <dbReference type="ARBA" id="ARBA00009539"/>
    </source>
</evidence>
<evidence type="ECO:0000256" key="5">
    <source>
        <dbReference type="ARBA" id="ARBA00022857"/>
    </source>
</evidence>
<dbReference type="SUPFAM" id="SSF53597">
    <property type="entry name" value="Dihydrofolate reductase-like"/>
    <property type="match status" value="1"/>
</dbReference>
<dbReference type="Proteomes" id="UP000480303">
    <property type="component" value="Unassembled WGS sequence"/>
</dbReference>
<evidence type="ECO:0000256" key="3">
    <source>
        <dbReference type="ARBA" id="ARBA00012856"/>
    </source>
</evidence>
<comment type="similarity">
    <text evidence="2 7 8">Belongs to the dihydrofolate reductase family.</text>
</comment>
<keyword evidence="5 7" id="KW-0521">NADP</keyword>
<dbReference type="PROSITE" id="PS51330">
    <property type="entry name" value="DHFR_2"/>
    <property type="match status" value="1"/>
</dbReference>
<feature type="domain" description="DHFR" evidence="9">
    <location>
        <begin position="1"/>
        <end position="168"/>
    </location>
</feature>
<dbReference type="UniPathway" id="UPA00077">
    <property type="reaction ID" value="UER00158"/>
</dbReference>
<accession>A0A6A0BCX5</accession>
<dbReference type="InterPro" id="IPR001796">
    <property type="entry name" value="DHFR_dom"/>
</dbReference>
<dbReference type="GO" id="GO:0006730">
    <property type="term" value="P:one-carbon metabolic process"/>
    <property type="evidence" value="ECO:0007669"/>
    <property type="project" value="UniProtKB-KW"/>
</dbReference>
<dbReference type="RefSeq" id="WP_172209695.1">
    <property type="nucleotide sequence ID" value="NZ_BLLI01000070.1"/>
</dbReference>
<dbReference type="Pfam" id="PF00186">
    <property type="entry name" value="DHFR_1"/>
    <property type="match status" value="1"/>
</dbReference>
<evidence type="ECO:0000256" key="7">
    <source>
        <dbReference type="PIRNR" id="PIRNR000194"/>
    </source>
</evidence>
<comment type="function">
    <text evidence="7">Key enzyme in folate metabolism. Catalyzes an essential reaction for de novo glycine and purine synthesis, and for DNA precursor synthesis.</text>
</comment>